<protein>
    <submittedName>
        <fullName evidence="2">Uncharacterized protein</fullName>
    </submittedName>
</protein>
<reference evidence="2" key="1">
    <citation type="submission" date="2019-04" db="EMBL/GenBank/DDBJ databases">
        <title>Genome assembly of Zosterops borbonicus 15179.</title>
        <authorList>
            <person name="Leroy T."/>
            <person name="Anselmetti Y."/>
            <person name="Tilak M.-K."/>
            <person name="Nabholz B."/>
        </authorList>
    </citation>
    <scope>NUCLEOTIDE SEQUENCE</scope>
    <source>
        <strain evidence="2">HGM_15179</strain>
        <tissue evidence="2">Muscle</tissue>
    </source>
</reference>
<sequence>WNGDLPPQGCQYTYGSGVLKVRHGLLVFVPVVSDMLKRGFPIPKPCQDGGGGGHEEEEDGPGAAG</sequence>
<comment type="caution">
    <text evidence="2">The sequence shown here is derived from an EMBL/GenBank/DDBJ whole genome shotgun (WGS) entry which is preliminary data.</text>
</comment>
<gene>
    <name evidence="2" type="ORF">HGM15179_018330</name>
</gene>
<proteinExistence type="predicted"/>
<feature type="compositionally biased region" description="Acidic residues" evidence="1">
    <location>
        <begin position="55"/>
        <end position="65"/>
    </location>
</feature>
<evidence type="ECO:0000313" key="2">
    <source>
        <dbReference type="EMBL" id="TRZ08773.1"/>
    </source>
</evidence>
<dbReference type="Proteomes" id="UP000796761">
    <property type="component" value="Unassembled WGS sequence"/>
</dbReference>
<feature type="non-terminal residue" evidence="2">
    <location>
        <position position="1"/>
    </location>
</feature>
<accession>A0A8K1FZ81</accession>
<evidence type="ECO:0000313" key="3">
    <source>
        <dbReference type="Proteomes" id="UP000796761"/>
    </source>
</evidence>
<organism evidence="2 3">
    <name type="scientific">Zosterops borbonicus</name>
    <dbReference type="NCBI Taxonomy" id="364589"/>
    <lineage>
        <taxon>Eukaryota</taxon>
        <taxon>Metazoa</taxon>
        <taxon>Chordata</taxon>
        <taxon>Craniata</taxon>
        <taxon>Vertebrata</taxon>
        <taxon>Euteleostomi</taxon>
        <taxon>Archelosauria</taxon>
        <taxon>Archosauria</taxon>
        <taxon>Dinosauria</taxon>
        <taxon>Saurischia</taxon>
        <taxon>Theropoda</taxon>
        <taxon>Coelurosauria</taxon>
        <taxon>Aves</taxon>
        <taxon>Neognathae</taxon>
        <taxon>Neoaves</taxon>
        <taxon>Telluraves</taxon>
        <taxon>Australaves</taxon>
        <taxon>Passeriformes</taxon>
        <taxon>Sylvioidea</taxon>
        <taxon>Zosteropidae</taxon>
        <taxon>Zosterops</taxon>
    </lineage>
</organism>
<dbReference type="EMBL" id="SWJQ01001248">
    <property type="protein sequence ID" value="TRZ08773.1"/>
    <property type="molecule type" value="Genomic_DNA"/>
</dbReference>
<feature type="region of interest" description="Disordered" evidence="1">
    <location>
        <begin position="42"/>
        <end position="65"/>
    </location>
</feature>
<dbReference type="AlphaFoldDB" id="A0A8K1FZ81"/>
<feature type="non-terminal residue" evidence="2">
    <location>
        <position position="65"/>
    </location>
</feature>
<keyword evidence="3" id="KW-1185">Reference proteome</keyword>
<evidence type="ECO:0000256" key="1">
    <source>
        <dbReference type="SAM" id="MobiDB-lite"/>
    </source>
</evidence>
<name>A0A8K1FZ81_9PASS</name>